<gene>
    <name evidence="2" type="ORF">G4B88_012125</name>
</gene>
<comment type="caution">
    <text evidence="2">The sequence shown here is derived from an EMBL/GenBank/DDBJ whole genome shotgun (WGS) entry which is preliminary data.</text>
</comment>
<dbReference type="Proteomes" id="UP000583929">
    <property type="component" value="Unassembled WGS sequence"/>
</dbReference>
<reference evidence="2 3" key="1">
    <citation type="journal article" date="2020" name="bioRxiv">
        <title>Sequence and annotation of 42 cannabis genomes reveals extensive copy number variation in cannabinoid synthesis and pathogen resistance genes.</title>
        <authorList>
            <person name="Mckernan K.J."/>
            <person name="Helbert Y."/>
            <person name="Kane L.T."/>
            <person name="Ebling H."/>
            <person name="Zhang L."/>
            <person name="Liu B."/>
            <person name="Eaton Z."/>
            <person name="Mclaughlin S."/>
            <person name="Kingan S."/>
            <person name="Baybayan P."/>
            <person name="Concepcion G."/>
            <person name="Jordan M."/>
            <person name="Riva A."/>
            <person name="Barbazuk W."/>
            <person name="Harkins T."/>
        </authorList>
    </citation>
    <scope>NUCLEOTIDE SEQUENCE [LARGE SCALE GENOMIC DNA]</scope>
    <source>
        <strain evidence="3">cv. Jamaican Lion 4</strain>
        <tissue evidence="2">Leaf</tissue>
    </source>
</reference>
<evidence type="ECO:0000313" key="2">
    <source>
        <dbReference type="EMBL" id="KAF4364543.1"/>
    </source>
</evidence>
<feature type="region of interest" description="Disordered" evidence="1">
    <location>
        <begin position="1"/>
        <end position="20"/>
    </location>
</feature>
<name>A0A7J6F1G7_CANSA</name>
<sequence length="91" mass="10837">MGGIFGLTNKKKKKDEKRKRRRRMVYLKGILIFYNGIESRRCNLPLHIAKLEKAYSRRWRNFIVFNHIWKKNQKSLGGRIGSLEKNDDDGT</sequence>
<keyword evidence="3" id="KW-1185">Reference proteome</keyword>
<dbReference type="EMBL" id="JAATIQ010000281">
    <property type="protein sequence ID" value="KAF4364543.1"/>
    <property type="molecule type" value="Genomic_DNA"/>
</dbReference>
<proteinExistence type="predicted"/>
<accession>A0A7J6F1G7</accession>
<feature type="compositionally biased region" description="Basic residues" evidence="1">
    <location>
        <begin position="9"/>
        <end position="20"/>
    </location>
</feature>
<evidence type="ECO:0000256" key="1">
    <source>
        <dbReference type="SAM" id="MobiDB-lite"/>
    </source>
</evidence>
<dbReference type="AlphaFoldDB" id="A0A7J6F1G7"/>
<organism evidence="2 3">
    <name type="scientific">Cannabis sativa</name>
    <name type="common">Hemp</name>
    <name type="synonym">Marijuana</name>
    <dbReference type="NCBI Taxonomy" id="3483"/>
    <lineage>
        <taxon>Eukaryota</taxon>
        <taxon>Viridiplantae</taxon>
        <taxon>Streptophyta</taxon>
        <taxon>Embryophyta</taxon>
        <taxon>Tracheophyta</taxon>
        <taxon>Spermatophyta</taxon>
        <taxon>Magnoliopsida</taxon>
        <taxon>eudicotyledons</taxon>
        <taxon>Gunneridae</taxon>
        <taxon>Pentapetalae</taxon>
        <taxon>rosids</taxon>
        <taxon>fabids</taxon>
        <taxon>Rosales</taxon>
        <taxon>Cannabaceae</taxon>
        <taxon>Cannabis</taxon>
    </lineage>
</organism>
<evidence type="ECO:0000313" key="3">
    <source>
        <dbReference type="Proteomes" id="UP000583929"/>
    </source>
</evidence>
<protein>
    <submittedName>
        <fullName evidence="2">Uncharacterized protein</fullName>
    </submittedName>
</protein>